<gene>
    <name evidence="14" type="ORF">FYJ29_10705</name>
</gene>
<evidence type="ECO:0000256" key="1">
    <source>
        <dbReference type="ARBA" id="ARBA00004686"/>
    </source>
</evidence>
<dbReference type="SUPFAM" id="SSF56042">
    <property type="entry name" value="PurM C-terminal domain-like"/>
    <property type="match status" value="1"/>
</dbReference>
<dbReference type="Pfam" id="PF02769">
    <property type="entry name" value="AIRS_C"/>
    <property type="match status" value="1"/>
</dbReference>
<evidence type="ECO:0000256" key="8">
    <source>
        <dbReference type="ARBA" id="ARBA00031908"/>
    </source>
</evidence>
<dbReference type="InterPro" id="IPR016188">
    <property type="entry name" value="PurM-like_N"/>
</dbReference>
<keyword evidence="6" id="KW-0547">Nucleotide-binding</keyword>
<name>A0A6L5XEJ7_9BACT</name>
<evidence type="ECO:0000256" key="4">
    <source>
        <dbReference type="ARBA" id="ARBA00020367"/>
    </source>
</evidence>
<evidence type="ECO:0000256" key="6">
    <source>
        <dbReference type="ARBA" id="ARBA00022741"/>
    </source>
</evidence>
<dbReference type="GO" id="GO:0046084">
    <property type="term" value="P:adenine biosynthetic process"/>
    <property type="evidence" value="ECO:0007669"/>
    <property type="project" value="TreeGrafter"/>
</dbReference>
<dbReference type="PANTHER" id="PTHR10520">
    <property type="entry name" value="TRIFUNCTIONAL PURINE BIOSYNTHETIC PROTEIN ADENOSINE-3-RELATED"/>
    <property type="match status" value="1"/>
</dbReference>
<dbReference type="InterPro" id="IPR010918">
    <property type="entry name" value="PurM-like_C_dom"/>
</dbReference>
<reference evidence="14 15" key="1">
    <citation type="submission" date="2019-08" db="EMBL/GenBank/DDBJ databases">
        <title>In-depth cultivation of the pig gut microbiome towards novel bacterial diversity and tailored functional studies.</title>
        <authorList>
            <person name="Wylensek D."/>
            <person name="Hitch T.C.A."/>
            <person name="Clavel T."/>
        </authorList>
    </citation>
    <scope>NUCLEOTIDE SEQUENCE [LARGE SCALE GENOMIC DNA]</scope>
    <source>
        <strain evidence="14 15">Oil-RF-744-WCA-WT-10</strain>
    </source>
</reference>
<protein>
    <recommendedName>
        <fullName evidence="4">Phosphoribosylformylglycinamidine cyclo-ligase</fullName>
        <ecNumber evidence="3">6.3.3.1</ecNumber>
    </recommendedName>
    <alternativeName>
        <fullName evidence="9">AIR synthase</fullName>
    </alternativeName>
    <alternativeName>
        <fullName evidence="10">AIRS</fullName>
    </alternativeName>
    <alternativeName>
        <fullName evidence="8">Phosphoribosyl-aminoimidazole synthetase</fullName>
    </alternativeName>
</protein>
<dbReference type="GO" id="GO:0006189">
    <property type="term" value="P:'de novo' IMP biosynthetic process"/>
    <property type="evidence" value="ECO:0007669"/>
    <property type="project" value="UniProtKB-UniPathway"/>
</dbReference>
<evidence type="ECO:0000256" key="9">
    <source>
        <dbReference type="ARBA" id="ARBA00032931"/>
    </source>
</evidence>
<keyword evidence="15" id="KW-1185">Reference proteome</keyword>
<dbReference type="Proteomes" id="UP000483362">
    <property type="component" value="Unassembled WGS sequence"/>
</dbReference>
<feature type="domain" description="PurM-like C-terminal" evidence="13">
    <location>
        <begin position="179"/>
        <end position="374"/>
    </location>
</feature>
<evidence type="ECO:0000256" key="7">
    <source>
        <dbReference type="ARBA" id="ARBA00022840"/>
    </source>
</evidence>
<dbReference type="GO" id="GO:0004641">
    <property type="term" value="F:phosphoribosylformylglycinamidine cyclo-ligase activity"/>
    <property type="evidence" value="ECO:0007669"/>
    <property type="project" value="UniProtKB-EC"/>
</dbReference>
<comment type="similarity">
    <text evidence="2">Belongs to the AIR synthase family.</text>
</comment>
<dbReference type="EC" id="6.3.3.1" evidence="3"/>
<evidence type="ECO:0000256" key="2">
    <source>
        <dbReference type="ARBA" id="ARBA00010280"/>
    </source>
</evidence>
<evidence type="ECO:0000259" key="12">
    <source>
        <dbReference type="Pfam" id="PF00586"/>
    </source>
</evidence>
<dbReference type="InterPro" id="IPR004733">
    <property type="entry name" value="PurM_cligase"/>
</dbReference>
<evidence type="ECO:0000313" key="14">
    <source>
        <dbReference type="EMBL" id="MSS18225.1"/>
    </source>
</evidence>
<comment type="catalytic activity">
    <reaction evidence="11">
        <text>2-formamido-N(1)-(5-O-phospho-beta-D-ribosyl)acetamidine + ATP = 5-amino-1-(5-phospho-beta-D-ribosyl)imidazole + ADP + phosphate + H(+)</text>
        <dbReference type="Rhea" id="RHEA:23032"/>
        <dbReference type="ChEBI" id="CHEBI:15378"/>
        <dbReference type="ChEBI" id="CHEBI:30616"/>
        <dbReference type="ChEBI" id="CHEBI:43474"/>
        <dbReference type="ChEBI" id="CHEBI:137981"/>
        <dbReference type="ChEBI" id="CHEBI:147287"/>
        <dbReference type="ChEBI" id="CHEBI:456216"/>
        <dbReference type="EC" id="6.3.3.1"/>
    </reaction>
</comment>
<evidence type="ECO:0000256" key="5">
    <source>
        <dbReference type="ARBA" id="ARBA00022598"/>
    </source>
</evidence>
<evidence type="ECO:0000259" key="13">
    <source>
        <dbReference type="Pfam" id="PF02769"/>
    </source>
</evidence>
<feature type="domain" description="PurM-like N-terminal" evidence="12">
    <location>
        <begin position="46"/>
        <end position="166"/>
    </location>
</feature>
<evidence type="ECO:0000256" key="3">
    <source>
        <dbReference type="ARBA" id="ARBA00013047"/>
    </source>
</evidence>
<proteinExistence type="inferred from homology"/>
<dbReference type="GO" id="GO:0004637">
    <property type="term" value="F:phosphoribosylamine-glycine ligase activity"/>
    <property type="evidence" value="ECO:0007669"/>
    <property type="project" value="TreeGrafter"/>
</dbReference>
<keyword evidence="7" id="KW-0067">ATP-binding</keyword>
<dbReference type="Pfam" id="PF00586">
    <property type="entry name" value="AIRS"/>
    <property type="match status" value="1"/>
</dbReference>
<dbReference type="PANTHER" id="PTHR10520:SF12">
    <property type="entry name" value="TRIFUNCTIONAL PURINE BIOSYNTHETIC PROTEIN ADENOSINE-3"/>
    <property type="match status" value="1"/>
</dbReference>
<dbReference type="RefSeq" id="WP_154328861.1">
    <property type="nucleotide sequence ID" value="NZ_CP045696.1"/>
</dbReference>
<dbReference type="GO" id="GO:0005524">
    <property type="term" value="F:ATP binding"/>
    <property type="evidence" value="ECO:0007669"/>
    <property type="project" value="UniProtKB-KW"/>
</dbReference>
<evidence type="ECO:0000256" key="10">
    <source>
        <dbReference type="ARBA" id="ARBA00033093"/>
    </source>
</evidence>
<dbReference type="EMBL" id="VULT01000017">
    <property type="protein sequence ID" value="MSS18225.1"/>
    <property type="molecule type" value="Genomic_DNA"/>
</dbReference>
<sequence length="388" mass="42573">MSSQRYDMRGVSASKEDVHNAIKKIDKGLYPLAFCKIIPDLLAGDPNYCNIMHADGAGTKSSLAYVYWKETGDLSVWKGVAQDAVVMNIDDLLCVGATSNILLSSTIGRNKNLIPGEVISAVINGTQEFIDEMNNAGVNIVSTGGETADVGDLVRTIIVDSTVTCRMRRDQVVDNANIKAGDVIVGLASYGQATYERQYNGGMGSNGLTSARHDVFAKYLATKYPESYDRAIPEELVYSGSKLLTDVIDGMPVNVGQLVLSPTRTYAPVIKVVLDQMRNKVHGMVHCTGGAQTKVMHFVENKHVIKDNLFPIPPLFKLIKQESGTDWKEMYKVFNMGHRMEIYVDQAEAQEVIDIAKSFNIDAQVIGHVETGECNRLTIKSAEGTFEY</sequence>
<dbReference type="SUPFAM" id="SSF55326">
    <property type="entry name" value="PurM N-terminal domain-like"/>
    <property type="match status" value="1"/>
</dbReference>
<keyword evidence="5 14" id="KW-0436">Ligase</keyword>
<comment type="caution">
    <text evidence="14">The sequence shown here is derived from an EMBL/GenBank/DDBJ whole genome shotgun (WGS) entry which is preliminary data.</text>
</comment>
<organism evidence="14 15">
    <name type="scientific">Sodaliphilus pleomorphus</name>
    <dbReference type="NCBI Taxonomy" id="2606626"/>
    <lineage>
        <taxon>Bacteria</taxon>
        <taxon>Pseudomonadati</taxon>
        <taxon>Bacteroidota</taxon>
        <taxon>Bacteroidia</taxon>
        <taxon>Bacteroidales</taxon>
        <taxon>Muribaculaceae</taxon>
        <taxon>Sodaliphilus</taxon>
    </lineage>
</organism>
<dbReference type="UniPathway" id="UPA00074">
    <property type="reaction ID" value="UER00129"/>
</dbReference>
<evidence type="ECO:0000313" key="15">
    <source>
        <dbReference type="Proteomes" id="UP000483362"/>
    </source>
</evidence>
<evidence type="ECO:0000256" key="11">
    <source>
        <dbReference type="ARBA" id="ARBA00049057"/>
    </source>
</evidence>
<dbReference type="AlphaFoldDB" id="A0A6L5XEJ7"/>
<dbReference type="GO" id="GO:0005829">
    <property type="term" value="C:cytosol"/>
    <property type="evidence" value="ECO:0007669"/>
    <property type="project" value="TreeGrafter"/>
</dbReference>
<dbReference type="InterPro" id="IPR036921">
    <property type="entry name" value="PurM-like_N_sf"/>
</dbReference>
<dbReference type="InterPro" id="IPR036676">
    <property type="entry name" value="PurM-like_C_sf"/>
</dbReference>
<accession>A0A6L5XEJ7</accession>
<dbReference type="Gene3D" id="3.90.650.10">
    <property type="entry name" value="PurM-like C-terminal domain"/>
    <property type="match status" value="1"/>
</dbReference>
<comment type="pathway">
    <text evidence="1">Purine metabolism; IMP biosynthesis via de novo pathway; 5-amino-1-(5-phospho-D-ribosyl)imidazole from N(2)-formyl-N(1)-(5-phospho-D-ribosyl)glycinamide: step 2/2.</text>
</comment>
<dbReference type="Gene3D" id="3.30.1330.10">
    <property type="entry name" value="PurM-like, N-terminal domain"/>
    <property type="match status" value="1"/>
</dbReference>